<reference evidence="8 9" key="1">
    <citation type="submission" date="2016-02" db="EMBL/GenBank/DDBJ databases">
        <title>Genome analysis of coral dinoflagellate symbionts highlights evolutionary adaptations to a symbiotic lifestyle.</title>
        <authorList>
            <person name="Aranda M."/>
            <person name="Li Y."/>
            <person name="Liew Y.J."/>
            <person name="Baumgarten S."/>
            <person name="Simakov O."/>
            <person name="Wilson M."/>
            <person name="Piel J."/>
            <person name="Ashoor H."/>
            <person name="Bougouffa S."/>
            <person name="Bajic V.B."/>
            <person name="Ryu T."/>
            <person name="Ravasi T."/>
            <person name="Bayer T."/>
            <person name="Micklem G."/>
            <person name="Kim H."/>
            <person name="Bhak J."/>
            <person name="Lajeunesse T.C."/>
            <person name="Voolstra C.R."/>
        </authorList>
    </citation>
    <scope>NUCLEOTIDE SEQUENCE [LARGE SCALE GENOMIC DNA]</scope>
    <source>
        <strain evidence="8 9">CCMP2467</strain>
    </source>
</reference>
<accession>A0A1Q9CY27</accession>
<dbReference type="GO" id="GO:0005254">
    <property type="term" value="F:chloride channel activity"/>
    <property type="evidence" value="ECO:0007669"/>
    <property type="project" value="InterPro"/>
</dbReference>
<evidence type="ECO:0000256" key="4">
    <source>
        <dbReference type="ARBA" id="ARBA00022989"/>
    </source>
</evidence>
<dbReference type="Pfam" id="PF25539">
    <property type="entry name" value="Bestrophin_2"/>
    <property type="match status" value="1"/>
</dbReference>
<evidence type="ECO:0000256" key="5">
    <source>
        <dbReference type="ARBA" id="ARBA00023065"/>
    </source>
</evidence>
<name>A0A1Q9CY27_SYMMI</name>
<dbReference type="GO" id="GO:0016020">
    <property type="term" value="C:membrane"/>
    <property type="evidence" value="ECO:0007669"/>
    <property type="project" value="UniProtKB-SubCell"/>
</dbReference>
<dbReference type="InterPro" id="IPR044669">
    <property type="entry name" value="YneE/VCCN1/2-like"/>
</dbReference>
<dbReference type="OrthoDB" id="1368at2759"/>
<keyword evidence="2" id="KW-0813">Transport</keyword>
<dbReference type="Proteomes" id="UP000186817">
    <property type="component" value="Unassembled WGS sequence"/>
</dbReference>
<evidence type="ECO:0000256" key="2">
    <source>
        <dbReference type="ARBA" id="ARBA00022448"/>
    </source>
</evidence>
<evidence type="ECO:0000256" key="3">
    <source>
        <dbReference type="ARBA" id="ARBA00022692"/>
    </source>
</evidence>
<keyword evidence="3" id="KW-0812">Transmembrane</keyword>
<evidence type="ECO:0000256" key="1">
    <source>
        <dbReference type="ARBA" id="ARBA00004141"/>
    </source>
</evidence>
<comment type="subcellular location">
    <subcellularLocation>
        <location evidence="1">Membrane</location>
        <topology evidence="1">Multi-pass membrane protein</topology>
    </subcellularLocation>
</comment>
<keyword evidence="6" id="KW-0472">Membrane</keyword>
<dbReference type="EMBL" id="LSRX01000841">
    <property type="protein sequence ID" value="OLP87830.1"/>
    <property type="molecule type" value="Genomic_DNA"/>
</dbReference>
<sequence length="448" mass="50896">MRLLALEAEVVLPTVAEARSGLSVQLQCGAVFEDGRAGSVFPKTLICALPCTVFAILLEVYWDAEEWCERLWTVWSGYSFVLSFLVVFRNNQAYSRFWEGVTLMNKMRGEWFNVCTSLLAFCSAEPEKSEQVVLFQELLVRLMSLLHCSALQLVCKLKDKRLELIDVYGVDVSSLHHIRDASNRCDVLCLWLTRLVLENHLKQVLVAPAPILSRSFQDLGRGRVNLADLVKIRDIPFPFPYAQLIASMLAVHSIITSMITSQFVHPWYNAGCVTFITMSGFWALFYICAEIDHPFGDDPNDLPLTDLQHDWNVRLLELLDPKSQRVPAFTVHAHGMHAARFSITSYLAKSQLDLKTRRTTVRDVDYARHASPDIFDSLDDLITHHQSMAEVPKLRPTPSQQSVMKAEASGPNEEEMGEESQIGVMREFRTTEWPLGPDMERLETYPSL</sequence>
<keyword evidence="5" id="KW-0406">Ion transport</keyword>
<gene>
    <name evidence="8" type="ORF">AK812_SmicGene30927</name>
</gene>
<evidence type="ECO:0000313" key="9">
    <source>
        <dbReference type="Proteomes" id="UP000186817"/>
    </source>
</evidence>
<evidence type="ECO:0000256" key="7">
    <source>
        <dbReference type="SAM" id="MobiDB-lite"/>
    </source>
</evidence>
<evidence type="ECO:0000256" key="6">
    <source>
        <dbReference type="ARBA" id="ARBA00023136"/>
    </source>
</evidence>
<proteinExistence type="predicted"/>
<dbReference type="PANTHER" id="PTHR33281">
    <property type="entry name" value="UPF0187 PROTEIN YNEE"/>
    <property type="match status" value="1"/>
</dbReference>
<feature type="region of interest" description="Disordered" evidence="7">
    <location>
        <begin position="390"/>
        <end position="424"/>
    </location>
</feature>
<keyword evidence="9" id="KW-1185">Reference proteome</keyword>
<dbReference type="PANTHER" id="PTHR33281:SF20">
    <property type="match status" value="1"/>
</dbReference>
<dbReference type="AlphaFoldDB" id="A0A1Q9CY27"/>
<comment type="caution">
    <text evidence="8">The sequence shown here is derived from an EMBL/GenBank/DDBJ whole genome shotgun (WGS) entry which is preliminary data.</text>
</comment>
<evidence type="ECO:0000313" key="8">
    <source>
        <dbReference type="EMBL" id="OLP87830.1"/>
    </source>
</evidence>
<protein>
    <submittedName>
        <fullName evidence="8">UPF0187 protein</fullName>
    </submittedName>
</protein>
<keyword evidence="4" id="KW-1133">Transmembrane helix</keyword>
<organism evidence="8 9">
    <name type="scientific">Symbiodinium microadriaticum</name>
    <name type="common">Dinoflagellate</name>
    <name type="synonym">Zooxanthella microadriatica</name>
    <dbReference type="NCBI Taxonomy" id="2951"/>
    <lineage>
        <taxon>Eukaryota</taxon>
        <taxon>Sar</taxon>
        <taxon>Alveolata</taxon>
        <taxon>Dinophyceae</taxon>
        <taxon>Suessiales</taxon>
        <taxon>Symbiodiniaceae</taxon>
        <taxon>Symbiodinium</taxon>
    </lineage>
</organism>